<dbReference type="AlphaFoldDB" id="A0A377HRE2"/>
<evidence type="ECO:0000313" key="2">
    <source>
        <dbReference type="Proteomes" id="UP000254329"/>
    </source>
</evidence>
<reference evidence="1 2" key="1">
    <citation type="submission" date="2018-06" db="EMBL/GenBank/DDBJ databases">
        <authorList>
            <consortium name="Pathogen Informatics"/>
            <person name="Doyle S."/>
        </authorList>
    </citation>
    <scope>NUCLEOTIDE SEQUENCE [LARGE SCALE GENOMIC DNA]</scope>
    <source>
        <strain evidence="1 2">NCTC1659</strain>
    </source>
</reference>
<dbReference type="RefSeq" id="WP_158077985.1">
    <property type="nucleotide sequence ID" value="NZ_MUXZ01000069.1"/>
</dbReference>
<dbReference type="EMBL" id="UGHF01000001">
    <property type="protein sequence ID" value="STO58848.1"/>
    <property type="molecule type" value="Genomic_DNA"/>
</dbReference>
<keyword evidence="2" id="KW-1185">Reference proteome</keyword>
<accession>A0A377HRE2</accession>
<dbReference type="Proteomes" id="UP000254329">
    <property type="component" value="Unassembled WGS sequence"/>
</dbReference>
<organism evidence="1 2">
    <name type="scientific">Canicola haemoglobinophilus</name>
    <dbReference type="NCBI Taxonomy" id="733"/>
    <lineage>
        <taxon>Bacteria</taxon>
        <taxon>Pseudomonadati</taxon>
        <taxon>Pseudomonadota</taxon>
        <taxon>Gammaproteobacteria</taxon>
        <taxon>Pasteurellales</taxon>
        <taxon>Pasteurellaceae</taxon>
        <taxon>Canicola</taxon>
    </lineage>
</organism>
<evidence type="ECO:0000313" key="1">
    <source>
        <dbReference type="EMBL" id="STO58848.1"/>
    </source>
</evidence>
<sequence>MNVHERKIIQITGGEEITALCNDGSVWIYDWSMEDWVSLAPIPKGEIDNVVKIEEIE</sequence>
<name>A0A377HRE2_9PAST</name>
<protein>
    <submittedName>
        <fullName evidence="1">Uncharacterized protein</fullName>
    </submittedName>
</protein>
<proteinExistence type="predicted"/>
<gene>
    <name evidence="1" type="ORF">NCTC1659_00060</name>
</gene>